<evidence type="ECO:0000313" key="1">
    <source>
        <dbReference type="EMBL" id="BAU75839.1"/>
    </source>
</evidence>
<protein>
    <recommendedName>
        <fullName evidence="3">PIN domain-containing protein</fullName>
    </recommendedName>
</protein>
<gene>
    <name evidence="1" type="ORF">KF707C_41510</name>
</gene>
<sequence length="68" mass="7609">MLDALLSTQERLVEDADQVWQALRRYSETNADFADCLIERNAKAAGCKDLVTFDSKAARSLGMRNLDS</sequence>
<evidence type="ECO:0000313" key="2">
    <source>
        <dbReference type="Proteomes" id="UP000218554"/>
    </source>
</evidence>
<dbReference type="EMBL" id="AP014862">
    <property type="protein sequence ID" value="BAU75839.1"/>
    <property type="molecule type" value="Genomic_DNA"/>
</dbReference>
<dbReference type="Gene3D" id="3.40.50.1010">
    <property type="entry name" value="5'-nuclease"/>
    <property type="match status" value="1"/>
</dbReference>
<organism evidence="1 2">
    <name type="scientific">Metapseudomonas furukawaii</name>
    <name type="common">Pseudomonas furukawaii</name>
    <dbReference type="NCBI Taxonomy" id="1149133"/>
    <lineage>
        <taxon>Bacteria</taxon>
        <taxon>Pseudomonadati</taxon>
        <taxon>Pseudomonadota</taxon>
        <taxon>Gammaproteobacteria</taxon>
        <taxon>Pseudomonadales</taxon>
        <taxon>Pseudomonadaceae</taxon>
        <taxon>Metapseudomonas</taxon>
    </lineage>
</organism>
<keyword evidence="2" id="KW-1185">Reference proteome</keyword>
<dbReference type="Proteomes" id="UP000218554">
    <property type="component" value="Chromosome"/>
</dbReference>
<dbReference type="InterPro" id="IPR029060">
    <property type="entry name" value="PIN-like_dom_sf"/>
</dbReference>
<dbReference type="KEGG" id="pfuw:KF707C_41510"/>
<reference evidence="2" key="1">
    <citation type="submission" date="2015-05" db="EMBL/GenBank/DDBJ databases">
        <title>Draft genome sequencing of a biphenyl-degrading bacterium, Pseudomonas balearica KF707 (=NBRC110670).</title>
        <authorList>
            <person name="Kimura N."/>
            <person name="Hirose J."/>
            <person name="Watanabe T."/>
            <person name="Suenaga H."/>
            <person name="Fujihara H."/>
            <person name="Noguchi M."/>
            <person name="Hashimoto M."/>
            <person name="Shimodaira J."/>
            <person name="Tsuchikane K."/>
            <person name="Hosoyama A."/>
            <person name="Yamazoe A."/>
            <person name="Fujita N."/>
            <person name="Furukawa K."/>
        </authorList>
    </citation>
    <scope>NUCLEOTIDE SEQUENCE [LARGE SCALE GENOMIC DNA]</scope>
    <source>
        <strain evidence="2">DSM 10086 / NBRC 110670 / KF707</strain>
    </source>
</reference>
<proteinExistence type="predicted"/>
<dbReference type="RefSeq" id="WP_003450951.1">
    <property type="nucleotide sequence ID" value="NZ_AJMR01000117.1"/>
</dbReference>
<name>A0AAD1FH25_METFU</name>
<evidence type="ECO:0008006" key="3">
    <source>
        <dbReference type="Google" id="ProtNLM"/>
    </source>
</evidence>
<dbReference type="SUPFAM" id="SSF88723">
    <property type="entry name" value="PIN domain-like"/>
    <property type="match status" value="1"/>
</dbReference>
<reference evidence="1 2" key="2">
    <citation type="journal article" date="2017" name="Int. J. Syst. Evol. Microbiol.">
        <title>Pseudomonas furukawaii sp. nov., a polychlorinated biphenyl-degrading bacterium isolated from biphenyl-contaminated soil in Japan.</title>
        <authorList>
            <person name="Kimura N."/>
            <person name="Watanabe T."/>
            <person name="Suenaga H."/>
            <person name="Fujihara H."/>
            <person name="Futagami T."/>
            <person name="Goto M."/>
            <person name="Hanada S."/>
            <person name="Hirose J."/>
        </authorList>
    </citation>
    <scope>NUCLEOTIDE SEQUENCE [LARGE SCALE GENOMIC DNA]</scope>
    <source>
        <strain evidence="2">DSM 10086 / NBRC 110670 / KF707</strain>
    </source>
</reference>
<accession>A0AAD1FH25</accession>
<dbReference type="AlphaFoldDB" id="A0AAD1FH25"/>